<keyword evidence="2" id="KW-1133">Transmembrane helix</keyword>
<evidence type="ECO:0000256" key="2">
    <source>
        <dbReference type="SAM" id="Phobius"/>
    </source>
</evidence>
<feature type="non-terminal residue" evidence="3">
    <location>
        <position position="1"/>
    </location>
</feature>
<feature type="transmembrane region" description="Helical" evidence="2">
    <location>
        <begin position="486"/>
        <end position="507"/>
    </location>
</feature>
<evidence type="ECO:0000256" key="1">
    <source>
        <dbReference type="SAM" id="MobiDB-lite"/>
    </source>
</evidence>
<dbReference type="InterPro" id="IPR021840">
    <property type="entry name" value="DUF3433"/>
</dbReference>
<keyword evidence="2" id="KW-0812">Transmembrane</keyword>
<dbReference type="PANTHER" id="PTHR37544:SF3">
    <property type="entry name" value="SPRAY"/>
    <property type="match status" value="1"/>
</dbReference>
<feature type="transmembrane region" description="Helical" evidence="2">
    <location>
        <begin position="440"/>
        <end position="466"/>
    </location>
</feature>
<dbReference type="EMBL" id="NCSJ02000192">
    <property type="protein sequence ID" value="RFU27748.1"/>
    <property type="molecule type" value="Genomic_DNA"/>
</dbReference>
<sequence>MDSGQTLASRDNIRQGPNQPPLLPAQSFELSPISVGEDTDRHEAPTPGSSSAGYSVLEPIESIQVEDDVEPSPQDKNTKVSNRFAIPITNADEISEARAINDAYMPLDWKPLQLQTWVLTCVFIFFALCFTSIVALATIQHKNRRILHFKEKYNYFAVHYTPTIVGTITSVTWQSVVSTFGRFTPFMTLASSESLHTGRSAKLHRTLGAAYIGAPIGHSLFNRHILLTFAFASQLFMNFLLVPLKASLLVIANDDPGFQIEVSTPVSTILGFLYLFLMTAVLWILIKVSNRSTGLKTDPNSIAEQILLFSHCNCLEDFQGLEWESAKEIWPHLKGLPGKFRLGYWKSPSGVIWHGIGRLEPTHSDSPNNWSPLLHDAQQQDQSLLGVQSSNSFGETGDRGQIRLKVEEYQRKRHTNLELPRTVNGLPVKDPLRYRFRAPLLYLGVFAMFFWTFLAIGSLSASIVAICKLSRNPSIHVQQVRSVHGPLPWNLAFRTAPAFFVNLFRGFANNADIYYRMVQPYVGMCEPKPATENLLLDYPYAPPILVTFSALRKKHWKVAGTSLLSFVAVYPAILTGSIFNVIPDGNGFAVNTSLGALYGTIAFLALYSISIPFFWPTQKRLFPRPVIRLIDVISFCYASRILDDPAFSSTDPTDRPIHLVSRIHLQKAKYVFGLYKGRNDGGLHMGFDVAERDVDGRLQSSAIKVYGDGDGQANEKLVADGIAKRQPR</sequence>
<accession>A0A3E2H2V9</accession>
<gene>
    <name evidence="3" type="ORF">B7463_g8603</name>
</gene>
<dbReference type="OMA" id="FRIAFGM"/>
<dbReference type="PANTHER" id="PTHR37544">
    <property type="entry name" value="SPRAY-RELATED"/>
    <property type="match status" value="1"/>
</dbReference>
<feature type="transmembrane region" description="Helical" evidence="2">
    <location>
        <begin position="266"/>
        <end position="286"/>
    </location>
</feature>
<protein>
    <submittedName>
        <fullName evidence="3">Uncharacterized protein</fullName>
    </submittedName>
</protein>
<name>A0A3E2H2V9_SCYLI</name>
<feature type="transmembrane region" description="Helical" evidence="2">
    <location>
        <begin position="594"/>
        <end position="615"/>
    </location>
</feature>
<feature type="non-terminal residue" evidence="3">
    <location>
        <position position="728"/>
    </location>
</feature>
<feature type="region of interest" description="Disordered" evidence="1">
    <location>
        <begin position="1"/>
        <end position="56"/>
    </location>
</feature>
<dbReference type="Pfam" id="PF11915">
    <property type="entry name" value="DUF3433"/>
    <property type="match status" value="2"/>
</dbReference>
<evidence type="ECO:0000313" key="4">
    <source>
        <dbReference type="Proteomes" id="UP000258309"/>
    </source>
</evidence>
<keyword evidence="2" id="KW-0472">Membrane</keyword>
<proteinExistence type="predicted"/>
<feature type="transmembrane region" description="Helical" evidence="2">
    <location>
        <begin position="114"/>
        <end position="139"/>
    </location>
</feature>
<evidence type="ECO:0000313" key="3">
    <source>
        <dbReference type="EMBL" id="RFU27748.1"/>
    </source>
</evidence>
<dbReference type="STRING" id="5539.A0A3E2H2V9"/>
<keyword evidence="4" id="KW-1185">Reference proteome</keyword>
<feature type="transmembrane region" description="Helical" evidence="2">
    <location>
        <begin position="558"/>
        <end position="582"/>
    </location>
</feature>
<comment type="caution">
    <text evidence="3">The sequence shown here is derived from an EMBL/GenBank/DDBJ whole genome shotgun (WGS) entry which is preliminary data.</text>
</comment>
<dbReference type="Proteomes" id="UP000258309">
    <property type="component" value="Unassembled WGS sequence"/>
</dbReference>
<dbReference type="AlphaFoldDB" id="A0A3E2H2V9"/>
<dbReference type="OrthoDB" id="3057599at2759"/>
<organism evidence="3 4">
    <name type="scientific">Scytalidium lignicola</name>
    <name type="common">Hyphomycete</name>
    <dbReference type="NCBI Taxonomy" id="5539"/>
    <lineage>
        <taxon>Eukaryota</taxon>
        <taxon>Fungi</taxon>
        <taxon>Dikarya</taxon>
        <taxon>Ascomycota</taxon>
        <taxon>Pezizomycotina</taxon>
        <taxon>Leotiomycetes</taxon>
        <taxon>Leotiomycetes incertae sedis</taxon>
        <taxon>Scytalidium</taxon>
    </lineage>
</organism>
<reference evidence="3 4" key="1">
    <citation type="submission" date="2018-05" db="EMBL/GenBank/DDBJ databases">
        <title>Draft genome sequence of Scytalidium lignicola DSM 105466, a ubiquitous saprotrophic fungus.</title>
        <authorList>
            <person name="Buettner E."/>
            <person name="Gebauer A.M."/>
            <person name="Hofrichter M."/>
            <person name="Liers C."/>
            <person name="Kellner H."/>
        </authorList>
    </citation>
    <scope>NUCLEOTIDE SEQUENCE [LARGE SCALE GENOMIC DNA]</scope>
    <source>
        <strain evidence="3 4">DSM 105466</strain>
    </source>
</reference>
<feature type="transmembrane region" description="Helical" evidence="2">
    <location>
        <begin position="225"/>
        <end position="246"/>
    </location>
</feature>